<reference evidence="2 3" key="1">
    <citation type="submission" date="2016-08" db="EMBL/GenBank/DDBJ databases">
        <title>Draft genome sequence of allopolyploid Zygosaccharomyces rouxii.</title>
        <authorList>
            <person name="Watanabe J."/>
            <person name="Uehara K."/>
            <person name="Mogi Y."/>
            <person name="Tsukioka Y."/>
        </authorList>
    </citation>
    <scope>NUCLEOTIDE SEQUENCE [LARGE SCALE GENOMIC DNA]</scope>
    <source>
        <strain evidence="2 3">NBRC 110957</strain>
    </source>
</reference>
<organism evidence="2 3">
    <name type="scientific">Zygosaccharomyces rouxii</name>
    <dbReference type="NCBI Taxonomy" id="4956"/>
    <lineage>
        <taxon>Eukaryota</taxon>
        <taxon>Fungi</taxon>
        <taxon>Dikarya</taxon>
        <taxon>Ascomycota</taxon>
        <taxon>Saccharomycotina</taxon>
        <taxon>Saccharomycetes</taxon>
        <taxon>Saccharomycetales</taxon>
        <taxon>Saccharomycetaceae</taxon>
        <taxon>Zygosaccharomyces</taxon>
    </lineage>
</organism>
<evidence type="ECO:0000313" key="3">
    <source>
        <dbReference type="Proteomes" id="UP000187013"/>
    </source>
</evidence>
<sequence length="612" mass="71379">MSELEDYGIRPSSVEEFLATRNHSGGKLVEEAIDYFTCMEIGKSIEQKAAKTKKLDEETLSNEIIGQFTKLQAPKGNVKFGDKEIVIFNENDSIGHSKKVNPPVHNGIKPLPILKNNKNCENDIGYADSVRQKSSQQERLFEVFRRCYTLCNIPMNQFDENNPFKSLKRLCEGIRKAFKAKDECYKYIRHEEKRKHSQEVGKLKQVIQQLKERERGNSLGSMQIKEFQEHIDEYRNEIKDLTAQITSTNYENSELRSNNEELQTTRNQLENKLEGALTRSRQLENSHEEKIQLIKQNTKLKSEHGELKDEHEQLTKKYESLQQDYGNVSQSNDELNAKVSSLATTVHNWTHDHKELKLAHANLETANKNLSSQLMEESTRAYEREAEVAKFQKDLQDSKSTFKNKLQELIDENINLKSQVEKWRVECELSQAKYDNLVLEQREIVKQRDKFHRDSNQTFKKTVELQLQLDQHVRFKEQAIKFNAEREACLIALKKLDFDYCHLQKSFDQACLQNRELLEFRKAAERAVHDLNSKLTNLEQSKKTDAFKIDTLTRQVLQQTDELDQLQIEFVSRKQQQKLHGRKVGAKRDILRSLANTKTLLEDPMTLSKNVC</sequence>
<feature type="coiled-coil region" evidence="1">
    <location>
        <begin position="193"/>
        <end position="426"/>
    </location>
</feature>
<feature type="coiled-coil region" evidence="1">
    <location>
        <begin position="521"/>
        <end position="569"/>
    </location>
</feature>
<protein>
    <submittedName>
        <fullName evidence="2">Uncharacterized protein</fullName>
    </submittedName>
</protein>
<evidence type="ECO:0000256" key="1">
    <source>
        <dbReference type="SAM" id="Coils"/>
    </source>
</evidence>
<dbReference type="Proteomes" id="UP000187013">
    <property type="component" value="Unassembled WGS sequence"/>
</dbReference>
<evidence type="ECO:0000313" key="2">
    <source>
        <dbReference type="EMBL" id="GAV54453.1"/>
    </source>
</evidence>
<proteinExistence type="predicted"/>
<accession>A0A1Q3AG48</accession>
<name>A0A1Q3AG48_ZYGRO</name>
<dbReference type="OrthoDB" id="10397274at2759"/>
<gene>
    <name evidence="2" type="ORF">ZYGR_0AL01850</name>
</gene>
<comment type="caution">
    <text evidence="2">The sequence shown here is derived from an EMBL/GenBank/DDBJ whole genome shotgun (WGS) entry which is preliminary data.</text>
</comment>
<dbReference type="AlphaFoldDB" id="A0A1Q3AG48"/>
<keyword evidence="1" id="KW-0175">Coiled coil</keyword>
<dbReference type="EMBL" id="BDGX01000038">
    <property type="protein sequence ID" value="GAV54453.1"/>
    <property type="molecule type" value="Genomic_DNA"/>
</dbReference>